<dbReference type="RefSeq" id="WP_039210493.1">
    <property type="nucleotide sequence ID" value="NZ_JTJZ01000020.1"/>
</dbReference>
<dbReference type="SUPFAM" id="SSF51905">
    <property type="entry name" value="FAD/NAD(P)-binding domain"/>
    <property type="match status" value="1"/>
</dbReference>
<keyword evidence="2 5" id="KW-0503">Monooxygenase</keyword>
<feature type="region of interest" description="Disordered" evidence="3">
    <location>
        <begin position="186"/>
        <end position="221"/>
    </location>
</feature>
<organism evidence="5 6">
    <name type="scientific">Brevibacterium linens</name>
    <dbReference type="NCBI Taxonomy" id="1703"/>
    <lineage>
        <taxon>Bacteria</taxon>
        <taxon>Bacillati</taxon>
        <taxon>Actinomycetota</taxon>
        <taxon>Actinomycetes</taxon>
        <taxon>Micrococcales</taxon>
        <taxon>Brevibacteriaceae</taxon>
        <taxon>Brevibacterium</taxon>
    </lineage>
</organism>
<dbReference type="InterPro" id="IPR050493">
    <property type="entry name" value="FAD-dep_Monooxygenase_BioMet"/>
</dbReference>
<comment type="caution">
    <text evidence="5">The sequence shown here is derived from an EMBL/GenBank/DDBJ whole genome shotgun (WGS) entry which is preliminary data.</text>
</comment>
<evidence type="ECO:0000256" key="1">
    <source>
        <dbReference type="ARBA" id="ARBA00023002"/>
    </source>
</evidence>
<dbReference type="PANTHER" id="PTHR13789:SF309">
    <property type="entry name" value="PUTATIVE (AFU_ORTHOLOGUE AFUA_6G14510)-RELATED"/>
    <property type="match status" value="1"/>
</dbReference>
<proteinExistence type="predicted"/>
<dbReference type="OrthoDB" id="3356051at2"/>
<dbReference type="PANTHER" id="PTHR13789">
    <property type="entry name" value="MONOOXYGENASE"/>
    <property type="match status" value="1"/>
</dbReference>
<dbReference type="InterPro" id="IPR002938">
    <property type="entry name" value="FAD-bd"/>
</dbReference>
<dbReference type="InterPro" id="IPR036188">
    <property type="entry name" value="FAD/NAD-bd_sf"/>
</dbReference>
<keyword evidence="6" id="KW-1185">Reference proteome</keyword>
<accession>A0A0B9AQV5</accession>
<evidence type="ECO:0000259" key="4">
    <source>
        <dbReference type="Pfam" id="PF01494"/>
    </source>
</evidence>
<dbReference type="Gene3D" id="3.50.50.60">
    <property type="entry name" value="FAD/NAD(P)-binding domain"/>
    <property type="match status" value="1"/>
</dbReference>
<evidence type="ECO:0000313" key="6">
    <source>
        <dbReference type="Proteomes" id="UP000031488"/>
    </source>
</evidence>
<reference evidence="5 6" key="1">
    <citation type="submission" date="2014-11" db="EMBL/GenBank/DDBJ databases">
        <title>Draft Genome Sequence of Brevibacterium linens AE038-8.</title>
        <authorList>
            <person name="Maizel D."/>
            <person name="Utturkar S.M."/>
            <person name="Brown S.D."/>
            <person name="Ferrero M."/>
            <person name="Rosen B.P."/>
        </authorList>
    </citation>
    <scope>NUCLEOTIDE SEQUENCE [LARGE SCALE GENOMIC DNA]</scope>
    <source>
        <strain evidence="5 6">AE038-8</strain>
    </source>
</reference>
<name>A0A0B9AQV5_BRELN</name>
<dbReference type="GO" id="GO:0071949">
    <property type="term" value="F:FAD binding"/>
    <property type="evidence" value="ECO:0007669"/>
    <property type="project" value="InterPro"/>
</dbReference>
<dbReference type="EMBL" id="JTJZ01000020">
    <property type="protein sequence ID" value="KHS51743.1"/>
    <property type="molecule type" value="Genomic_DNA"/>
</dbReference>
<evidence type="ECO:0000256" key="2">
    <source>
        <dbReference type="ARBA" id="ARBA00023033"/>
    </source>
</evidence>
<gene>
    <name evidence="5" type="ORF">AE0388_2293</name>
</gene>
<sequence length="445" mass="47854">MIIAATVDGQLKDVRPEEPRVLIVGAGIAGIALAQLLRGRGVHPVLIDRSADSGRMIGDNRAGYMLALMPMVDPIIDELDCREAYLEASVGIDRYIAHAHTGRVLRQDHLGDLLADYGDYRGISRAALLDVLTDGDCPIAFGTTVTELSEGGATVTLAQGDQRDQESEHEFDVVVIADGMNSRTRELATGKAGPTESAKPASTDSRIHATTDPGRPSPVSSVDTTWGGWVCWAEADDDQSAVDEIWGDGFFLGMYPVEGAVGVFLGCPDTRQPLGPRRFAGEVRSRLTELTPRIDACLTAVAEAESPFFWPLRDSRARRWSHGRTVLLGDAAAGFLPTAGIGAGMAMESAGVLADELSARGDRPSTASSADSSAASGTVTALERFEARQRPRVEAAHDNSRSLARLMFDRSRLFAFVRDQAFRIISIRSALKPILQLLESPPERM</sequence>
<dbReference type="PATRIC" id="fig|1703.6.peg.2192"/>
<dbReference type="PRINTS" id="PR00420">
    <property type="entry name" value="RNGMNOXGNASE"/>
</dbReference>
<evidence type="ECO:0000313" key="5">
    <source>
        <dbReference type="EMBL" id="KHS51743.1"/>
    </source>
</evidence>
<dbReference type="AlphaFoldDB" id="A0A0B9AQV5"/>
<dbReference type="Pfam" id="PF01494">
    <property type="entry name" value="FAD_binding_3"/>
    <property type="match status" value="1"/>
</dbReference>
<dbReference type="GO" id="GO:0004497">
    <property type="term" value="F:monooxygenase activity"/>
    <property type="evidence" value="ECO:0007669"/>
    <property type="project" value="UniProtKB-KW"/>
</dbReference>
<keyword evidence="1" id="KW-0560">Oxidoreductase</keyword>
<protein>
    <submittedName>
        <fullName evidence="5">Monooxygenase FAD-binding protein</fullName>
    </submittedName>
</protein>
<evidence type="ECO:0000256" key="3">
    <source>
        <dbReference type="SAM" id="MobiDB-lite"/>
    </source>
</evidence>
<feature type="domain" description="FAD-binding" evidence="4">
    <location>
        <begin position="20"/>
        <end position="359"/>
    </location>
</feature>
<dbReference type="Proteomes" id="UP000031488">
    <property type="component" value="Unassembled WGS sequence"/>
</dbReference>